<keyword evidence="6" id="KW-1185">Reference proteome</keyword>
<dbReference type="OrthoDB" id="168153at2759"/>
<feature type="domain" description="CBM1" evidence="4">
    <location>
        <begin position="362"/>
        <end position="398"/>
    </location>
</feature>
<dbReference type="SUPFAM" id="SSF57180">
    <property type="entry name" value="Cellulose-binding domain"/>
    <property type="match status" value="2"/>
</dbReference>
<evidence type="ECO:0000313" key="5">
    <source>
        <dbReference type="EMBL" id="CBJ30292.1"/>
    </source>
</evidence>
<dbReference type="Proteomes" id="UP000002630">
    <property type="component" value="Linkage Group LG03"/>
</dbReference>
<organism evidence="5 6">
    <name type="scientific">Ectocarpus siliculosus</name>
    <name type="common">Brown alga</name>
    <name type="synonym">Conferva siliculosa</name>
    <dbReference type="NCBI Taxonomy" id="2880"/>
    <lineage>
        <taxon>Eukaryota</taxon>
        <taxon>Sar</taxon>
        <taxon>Stramenopiles</taxon>
        <taxon>Ochrophyta</taxon>
        <taxon>PX clade</taxon>
        <taxon>Phaeophyceae</taxon>
        <taxon>Ectocarpales</taxon>
        <taxon>Ectocarpaceae</taxon>
        <taxon>Ectocarpus</taxon>
    </lineage>
</organism>
<feature type="signal peptide" evidence="3">
    <location>
        <begin position="1"/>
        <end position="25"/>
    </location>
</feature>
<dbReference type="InParanoid" id="D7FP25"/>
<dbReference type="PROSITE" id="PS51164">
    <property type="entry name" value="CBM1_2"/>
    <property type="match status" value="2"/>
</dbReference>
<evidence type="ECO:0000256" key="3">
    <source>
        <dbReference type="SAM" id="SignalP"/>
    </source>
</evidence>
<dbReference type="GO" id="GO:0030248">
    <property type="term" value="F:cellulose binding"/>
    <property type="evidence" value="ECO:0007669"/>
    <property type="project" value="InterPro"/>
</dbReference>
<name>D7FP25_ECTSI</name>
<evidence type="ECO:0000256" key="2">
    <source>
        <dbReference type="SAM" id="MobiDB-lite"/>
    </source>
</evidence>
<feature type="region of interest" description="Disordered" evidence="2">
    <location>
        <begin position="249"/>
        <end position="317"/>
    </location>
</feature>
<dbReference type="EMBL" id="FN648319">
    <property type="protein sequence ID" value="CBJ30292.1"/>
    <property type="molecule type" value="Genomic_DNA"/>
</dbReference>
<dbReference type="InterPro" id="IPR035971">
    <property type="entry name" value="CBD_sf"/>
</dbReference>
<dbReference type="eggNOG" id="ENOG502SBQR">
    <property type="taxonomic scope" value="Eukaryota"/>
</dbReference>
<dbReference type="EMBL" id="FN649728">
    <property type="protein sequence ID" value="CBJ30292.1"/>
    <property type="molecule type" value="Genomic_DNA"/>
</dbReference>
<dbReference type="Pfam" id="PF03067">
    <property type="entry name" value="LPMO_10"/>
    <property type="match status" value="1"/>
</dbReference>
<feature type="chain" id="PRO_5003095621" evidence="3">
    <location>
        <begin position="26"/>
        <end position="404"/>
    </location>
</feature>
<accession>D7FP25</accession>
<protein>
    <submittedName>
        <fullName evidence="5">EsV-1-166</fullName>
    </submittedName>
</protein>
<gene>
    <name evidence="5" type="ORF">Esi_0184_0044</name>
</gene>
<sequence>MSRTAAAAALLAASGFFAQLPVSDGHVYMMNPVSRQLWGTEAFQEPGGNGNYIQSDETAAEGSNRYGQENSNYPVLETYAEGGILEVKIVVATYHWGHVEMFLCDADDLPDGPDSVVTQSCFNEYPLDRAEDDEFNSPIDPLNRGRFILDPPCRASETDQELLPGAFAGDVATARFQLPQGVTCERCVVQMVYYTGNSCKHQGYAEFNPPSWPSSCAPSKADWINEIVGQHCGDGDAYPEEFWNCADVSITSDGGPGPAPAPTPETPKETKAPVDEPTEPSPAPAAVVEEYEPTYAPTPEEEYEEPTTAPFPVSTDPDCEDPVDAFAQCGGAGYDGSTCCTAGYECEEMADCYSECRPRGDGCSESWGQCGGLHWEGPECCWPGAECVERSDQFHQCSPEGAVN</sequence>
<proteinExistence type="predicted"/>
<dbReference type="InterPro" id="IPR004302">
    <property type="entry name" value="Cellulose/chitin-bd_N"/>
</dbReference>
<dbReference type="GO" id="GO:0005975">
    <property type="term" value="P:carbohydrate metabolic process"/>
    <property type="evidence" value="ECO:0007669"/>
    <property type="project" value="InterPro"/>
</dbReference>
<dbReference type="SMART" id="SM00236">
    <property type="entry name" value="fCBD"/>
    <property type="match status" value="2"/>
</dbReference>
<feature type="region of interest" description="Disordered" evidence="2">
    <location>
        <begin position="48"/>
        <end position="67"/>
    </location>
</feature>
<keyword evidence="1 3" id="KW-0732">Signal</keyword>
<feature type="domain" description="CBM1" evidence="4">
    <location>
        <begin position="321"/>
        <end position="357"/>
    </location>
</feature>
<dbReference type="OMA" id="EMKNARG"/>
<dbReference type="Pfam" id="PF00734">
    <property type="entry name" value="CBM_1"/>
    <property type="match status" value="2"/>
</dbReference>
<dbReference type="InterPro" id="IPR000254">
    <property type="entry name" value="CBD"/>
</dbReference>
<evidence type="ECO:0000256" key="1">
    <source>
        <dbReference type="ARBA" id="ARBA00022729"/>
    </source>
</evidence>
<reference evidence="5 6" key="1">
    <citation type="journal article" date="2010" name="Nature">
        <title>The Ectocarpus genome and the independent evolution of multicellularity in brown algae.</title>
        <authorList>
            <person name="Cock J.M."/>
            <person name="Sterck L."/>
            <person name="Rouze P."/>
            <person name="Scornet D."/>
            <person name="Allen A.E."/>
            <person name="Amoutzias G."/>
            <person name="Anthouard V."/>
            <person name="Artiguenave F."/>
            <person name="Aury J.M."/>
            <person name="Badger J.H."/>
            <person name="Beszteri B."/>
            <person name="Billiau K."/>
            <person name="Bonnet E."/>
            <person name="Bothwell J.H."/>
            <person name="Bowler C."/>
            <person name="Boyen C."/>
            <person name="Brownlee C."/>
            <person name="Carrano C.J."/>
            <person name="Charrier B."/>
            <person name="Cho G.Y."/>
            <person name="Coelho S.M."/>
            <person name="Collen J."/>
            <person name="Corre E."/>
            <person name="Da Silva C."/>
            <person name="Delage L."/>
            <person name="Delaroque N."/>
            <person name="Dittami S.M."/>
            <person name="Doulbeau S."/>
            <person name="Elias M."/>
            <person name="Farnham G."/>
            <person name="Gachon C.M."/>
            <person name="Gschloessl B."/>
            <person name="Heesch S."/>
            <person name="Jabbari K."/>
            <person name="Jubin C."/>
            <person name="Kawai H."/>
            <person name="Kimura K."/>
            <person name="Kloareg B."/>
            <person name="Kupper F.C."/>
            <person name="Lang D."/>
            <person name="Le Bail A."/>
            <person name="Leblanc C."/>
            <person name="Lerouge P."/>
            <person name="Lohr M."/>
            <person name="Lopez P.J."/>
            <person name="Martens C."/>
            <person name="Maumus F."/>
            <person name="Michel G."/>
            <person name="Miranda-Saavedra D."/>
            <person name="Morales J."/>
            <person name="Moreau H."/>
            <person name="Motomura T."/>
            <person name="Nagasato C."/>
            <person name="Napoli C.A."/>
            <person name="Nelson D.R."/>
            <person name="Nyvall-Collen P."/>
            <person name="Peters A.F."/>
            <person name="Pommier C."/>
            <person name="Potin P."/>
            <person name="Poulain J."/>
            <person name="Quesneville H."/>
            <person name="Read B."/>
            <person name="Rensing S.A."/>
            <person name="Ritter A."/>
            <person name="Rousvoal S."/>
            <person name="Samanta M."/>
            <person name="Samson G."/>
            <person name="Schroeder D.C."/>
            <person name="Segurens B."/>
            <person name="Strittmatter M."/>
            <person name="Tonon T."/>
            <person name="Tregear J.W."/>
            <person name="Valentin K."/>
            <person name="von Dassow P."/>
            <person name="Yamagishi T."/>
            <person name="Van de Peer Y."/>
            <person name="Wincker P."/>
        </authorList>
    </citation>
    <scope>NUCLEOTIDE SEQUENCE [LARGE SCALE GENOMIC DNA]</scope>
    <source>
        <strain evidence="6">Ec32 / CCAP1310/4</strain>
    </source>
</reference>
<evidence type="ECO:0000259" key="4">
    <source>
        <dbReference type="PROSITE" id="PS51164"/>
    </source>
</evidence>
<evidence type="ECO:0000313" key="6">
    <source>
        <dbReference type="Proteomes" id="UP000002630"/>
    </source>
</evidence>
<dbReference type="AlphaFoldDB" id="D7FP25"/>
<dbReference type="GO" id="GO:0005576">
    <property type="term" value="C:extracellular region"/>
    <property type="evidence" value="ECO:0007669"/>
    <property type="project" value="InterPro"/>
</dbReference>